<dbReference type="EMBL" id="OOIN01000030">
    <property type="protein sequence ID" value="SPO29796.1"/>
    <property type="molecule type" value="Genomic_DNA"/>
</dbReference>
<dbReference type="PANTHER" id="PTHR43248:SF25">
    <property type="entry name" value="AB HYDROLASE-1 DOMAIN-CONTAINING PROTEIN-RELATED"/>
    <property type="match status" value="1"/>
</dbReference>
<evidence type="ECO:0000256" key="2">
    <source>
        <dbReference type="ARBA" id="ARBA00022801"/>
    </source>
</evidence>
<sequence length="667" mass="75178">MLPTCNKEKQEWPGLPAVALQPRSRSNSGLSWKAKLGLAILGGFAWYRFDVRPRLQQLQLQQQQHERIIKHGSNHSDWGNFPQKHDPFHFLPCTNATLPPSVDEPRPLEAWQRLYDPDPQNWSWSNTDNATTEALYLCGWLDVPLDYTNSSDQRISRLAVTKLQHSPHKSNRTIVVEPGGPGGSGGNYVWRRAQSVSHIYSNDTLDVLGWDPRGVNASQPSISCFPYDADRDRWSLYTARFHREVDPRDAMSKADAMNQAVFESCHKKYGDIAGMLTTAFVARDLEEIRKALGEDGLSGYFVSYGTGIAQTYVNMFPNSVGRLMLDGTEYVRDQRLMGGFGWAALDNITAAFNDGFIGECVDAGPDHCALAKPLEKGDPLPTRQQLIDTMNELFARLVQRPIPGYTDDSGPVLITYSQVISLIYSGLYSPFSWDGLAVAFYELLKGNATVTSLYLDSWEYDPTLPASLPAKHASDELGLLVICSDQYDSPLPPGYDVSTNGQQWYLDLWAEMVNKTEFGGDGRFFDILPCRHWNSTFAPPKEVYRGDLNNTLSNPVLLIAESYDPATPLRNGRRLLKEMGENARLIAHHGYGHSSRDTSKCTNDIMRRYMMEGILPKQAETECYADKKPFRYNDKKSKSVEMMVEEWQAHVAEMRTLSPRHAKPLRV</sequence>
<dbReference type="AlphaFoldDB" id="A0A5C3EJI4"/>
<accession>A0A5C3EJI4</accession>
<dbReference type="OrthoDB" id="425534at2759"/>
<feature type="domain" description="Peptidase S33 tripeptidyl aminopeptidase-like C-terminal" evidence="4">
    <location>
        <begin position="528"/>
        <end position="621"/>
    </location>
</feature>
<dbReference type="InterPro" id="IPR013595">
    <property type="entry name" value="Pept_S33_TAP-like_C"/>
</dbReference>
<keyword evidence="6" id="KW-1185">Reference proteome</keyword>
<reference evidence="5 6" key="1">
    <citation type="submission" date="2018-03" db="EMBL/GenBank/DDBJ databases">
        <authorList>
            <person name="Guldener U."/>
        </authorList>
    </citation>
    <scope>NUCLEOTIDE SEQUENCE [LARGE SCALE GENOMIC DNA]</scope>
    <source>
        <strain evidence="5 6">NBRC100155</strain>
    </source>
</reference>
<comment type="similarity">
    <text evidence="1">Belongs to the peptidase S33 family.</text>
</comment>
<dbReference type="GO" id="GO:0016787">
    <property type="term" value="F:hydrolase activity"/>
    <property type="evidence" value="ECO:0007669"/>
    <property type="project" value="UniProtKB-KW"/>
</dbReference>
<dbReference type="Pfam" id="PF00561">
    <property type="entry name" value="Abhydrolase_1"/>
    <property type="match status" value="1"/>
</dbReference>
<evidence type="ECO:0000259" key="3">
    <source>
        <dbReference type="Pfam" id="PF00561"/>
    </source>
</evidence>
<keyword evidence="2" id="KW-0378">Hydrolase</keyword>
<dbReference type="Proteomes" id="UP000324022">
    <property type="component" value="Unassembled WGS sequence"/>
</dbReference>
<evidence type="ECO:0000259" key="4">
    <source>
        <dbReference type="Pfam" id="PF08386"/>
    </source>
</evidence>
<dbReference type="InterPro" id="IPR000073">
    <property type="entry name" value="AB_hydrolase_1"/>
</dbReference>
<gene>
    <name evidence="5" type="ORF">UTRI_06068_B</name>
</gene>
<dbReference type="Pfam" id="PF08386">
    <property type="entry name" value="Abhydrolase_4"/>
    <property type="match status" value="1"/>
</dbReference>
<dbReference type="Gene3D" id="3.40.50.1820">
    <property type="entry name" value="alpha/beta hydrolase"/>
    <property type="match status" value="1"/>
</dbReference>
<feature type="domain" description="AB hydrolase-1" evidence="3">
    <location>
        <begin position="173"/>
        <end position="332"/>
    </location>
</feature>
<proteinExistence type="inferred from homology"/>
<name>A0A5C3EJI4_9BASI</name>
<dbReference type="PANTHER" id="PTHR43248">
    <property type="entry name" value="2-SUCCINYL-6-HYDROXY-2,4-CYCLOHEXADIENE-1-CARBOXYLATE SYNTHASE"/>
    <property type="match status" value="1"/>
</dbReference>
<dbReference type="InterPro" id="IPR029058">
    <property type="entry name" value="AB_hydrolase_fold"/>
</dbReference>
<dbReference type="InterPro" id="IPR051601">
    <property type="entry name" value="Serine_prot/Carboxylest_S33"/>
</dbReference>
<protein>
    <submittedName>
        <fullName evidence="5">Uncharacterized protein</fullName>
    </submittedName>
</protein>
<dbReference type="SUPFAM" id="SSF53474">
    <property type="entry name" value="alpha/beta-Hydrolases"/>
    <property type="match status" value="1"/>
</dbReference>
<evidence type="ECO:0000313" key="5">
    <source>
        <dbReference type="EMBL" id="SPO29796.1"/>
    </source>
</evidence>
<organism evidence="5 6">
    <name type="scientific">Ustilago trichophora</name>
    <dbReference type="NCBI Taxonomy" id="86804"/>
    <lineage>
        <taxon>Eukaryota</taxon>
        <taxon>Fungi</taxon>
        <taxon>Dikarya</taxon>
        <taxon>Basidiomycota</taxon>
        <taxon>Ustilaginomycotina</taxon>
        <taxon>Ustilaginomycetes</taxon>
        <taxon>Ustilaginales</taxon>
        <taxon>Ustilaginaceae</taxon>
        <taxon>Ustilago</taxon>
    </lineage>
</organism>
<evidence type="ECO:0000313" key="6">
    <source>
        <dbReference type="Proteomes" id="UP000324022"/>
    </source>
</evidence>
<evidence type="ECO:0000256" key="1">
    <source>
        <dbReference type="ARBA" id="ARBA00010088"/>
    </source>
</evidence>